<evidence type="ECO:0000259" key="7">
    <source>
        <dbReference type="SMART" id="SM00478"/>
    </source>
</evidence>
<reference evidence="8 9" key="1">
    <citation type="submission" date="2017-04" db="EMBL/GenBank/DDBJ databases">
        <authorList>
            <person name="Afonso C.L."/>
            <person name="Miller P.J."/>
            <person name="Scott M.A."/>
            <person name="Spackman E."/>
            <person name="Goraichik I."/>
            <person name="Dimitrov K.M."/>
            <person name="Suarez D.L."/>
            <person name="Swayne D.E."/>
        </authorList>
    </citation>
    <scope>NUCLEOTIDE SEQUENCE [LARGE SCALE GENOMIC DNA]</scope>
    <source>
        <strain evidence="8 9">N3/975</strain>
    </source>
</reference>
<dbReference type="InterPro" id="IPR000035">
    <property type="entry name" value="Alkylbase_DNA_glycsylse_CS"/>
</dbReference>
<dbReference type="GO" id="GO:0006289">
    <property type="term" value="P:nucleotide-excision repair"/>
    <property type="evidence" value="ECO:0007669"/>
    <property type="project" value="InterPro"/>
</dbReference>
<dbReference type="GO" id="GO:0032993">
    <property type="term" value="C:protein-DNA complex"/>
    <property type="evidence" value="ECO:0007669"/>
    <property type="project" value="TreeGrafter"/>
</dbReference>
<keyword evidence="9" id="KW-1185">Reference proteome</keyword>
<evidence type="ECO:0000256" key="1">
    <source>
        <dbReference type="ARBA" id="ARBA00000086"/>
    </source>
</evidence>
<sequence length="310" mass="35508">MTELYEQQNAGQLLKLPVPREFSFSQNLNYLTNAPNECLYRIHENRIYKALPIGQHIYVIEIFEDPDVPHSLMVSLIGDIVPKDSAVLETIVRYVREWFDLDTDLVPFYEMAEQDVLLQKTVHSFYGLRNMGIPDLFEAVCWGILGQQINLAFAFTLKRRLVETYGRSVTIDGITSHVFPEPDTIAALSVADMEDLRMTVKKREYLIAIAQLFAEGKLSKEALLQIGDHKKIEKLLVGIRGIGPWTANYVLMRCLRIPTAFPIDDVGLHNAVKHALGSELKPSRDELLKLSAGWANWESYATFYMWRLLY</sequence>
<dbReference type="FunFam" id="1.10.340.30:FF:000004">
    <property type="entry name" value="DNA-3-methyladenine glycosylase II"/>
    <property type="match status" value="1"/>
</dbReference>
<keyword evidence="4" id="KW-0227">DNA damage</keyword>
<dbReference type="Gene3D" id="1.10.340.30">
    <property type="entry name" value="Hypothetical protein, domain 2"/>
    <property type="match status" value="1"/>
</dbReference>
<dbReference type="InterPro" id="IPR003265">
    <property type="entry name" value="HhH-GPD_domain"/>
</dbReference>
<name>A0A1X7HBD9_9BACL</name>
<evidence type="ECO:0000256" key="6">
    <source>
        <dbReference type="ARBA" id="ARBA00023204"/>
    </source>
</evidence>
<dbReference type="Pfam" id="PF07934">
    <property type="entry name" value="OGG_N"/>
    <property type="match status" value="1"/>
</dbReference>
<organism evidence="8 9">
    <name type="scientific">Paenibacillus uliginis N3/975</name>
    <dbReference type="NCBI Taxonomy" id="1313296"/>
    <lineage>
        <taxon>Bacteria</taxon>
        <taxon>Bacillati</taxon>
        <taxon>Bacillota</taxon>
        <taxon>Bacilli</taxon>
        <taxon>Bacillales</taxon>
        <taxon>Paenibacillaceae</taxon>
        <taxon>Paenibacillus</taxon>
    </lineage>
</organism>
<dbReference type="AlphaFoldDB" id="A0A1X7HBD9"/>
<evidence type="ECO:0000256" key="5">
    <source>
        <dbReference type="ARBA" id="ARBA00022801"/>
    </source>
</evidence>
<dbReference type="InterPro" id="IPR051912">
    <property type="entry name" value="Alkylbase_DNA_Glycosylase/TA"/>
</dbReference>
<dbReference type="RefSeq" id="WP_208919317.1">
    <property type="nucleotide sequence ID" value="NZ_LT840184.1"/>
</dbReference>
<evidence type="ECO:0000256" key="4">
    <source>
        <dbReference type="ARBA" id="ARBA00022763"/>
    </source>
</evidence>
<dbReference type="PANTHER" id="PTHR43003">
    <property type="entry name" value="DNA-3-METHYLADENINE GLYCOSYLASE"/>
    <property type="match status" value="1"/>
</dbReference>
<comment type="catalytic activity">
    <reaction evidence="1">
        <text>Hydrolysis of alkylated DNA, releasing 3-methyladenine, 3-methylguanine, 7-methylguanine and 7-methyladenine.</text>
        <dbReference type="EC" id="3.2.2.21"/>
    </reaction>
</comment>
<dbReference type="SUPFAM" id="SSF48150">
    <property type="entry name" value="DNA-glycosylase"/>
    <property type="match status" value="1"/>
</dbReference>
<evidence type="ECO:0000313" key="9">
    <source>
        <dbReference type="Proteomes" id="UP000192940"/>
    </source>
</evidence>
<dbReference type="PANTHER" id="PTHR43003:SF12">
    <property type="entry name" value="DNA-3-METHYLADENINE GLYCOSYLASE"/>
    <property type="match status" value="1"/>
</dbReference>
<comment type="similarity">
    <text evidence="2">Belongs to the alkylbase DNA glycosidase AlkA family.</text>
</comment>
<gene>
    <name evidence="8" type="ORF">SAMN05661091_2330</name>
</gene>
<evidence type="ECO:0000256" key="2">
    <source>
        <dbReference type="ARBA" id="ARBA00010817"/>
    </source>
</evidence>
<dbReference type="Pfam" id="PF00730">
    <property type="entry name" value="HhH-GPD"/>
    <property type="match status" value="1"/>
</dbReference>
<dbReference type="InterPro" id="IPR011257">
    <property type="entry name" value="DNA_glycosylase"/>
</dbReference>
<keyword evidence="5" id="KW-0378">Hydrolase</keyword>
<dbReference type="GO" id="GO:0005737">
    <property type="term" value="C:cytoplasm"/>
    <property type="evidence" value="ECO:0007669"/>
    <property type="project" value="TreeGrafter"/>
</dbReference>
<dbReference type="PROSITE" id="PS00516">
    <property type="entry name" value="ALKYLBASE_DNA_GLYCOS"/>
    <property type="match status" value="1"/>
</dbReference>
<feature type="domain" description="HhH-GPD" evidence="7">
    <location>
        <begin position="145"/>
        <end position="310"/>
    </location>
</feature>
<dbReference type="InterPro" id="IPR037046">
    <property type="entry name" value="AlkA_N_sf"/>
</dbReference>
<dbReference type="Gene3D" id="3.30.310.20">
    <property type="entry name" value="DNA-3-methyladenine glycosylase AlkA, N-terminal domain"/>
    <property type="match status" value="1"/>
</dbReference>
<dbReference type="SMART" id="SM00478">
    <property type="entry name" value="ENDO3c"/>
    <property type="match status" value="1"/>
</dbReference>
<dbReference type="CDD" id="cd00056">
    <property type="entry name" value="ENDO3c"/>
    <property type="match status" value="1"/>
</dbReference>
<dbReference type="InterPro" id="IPR012904">
    <property type="entry name" value="OGG_N"/>
</dbReference>
<dbReference type="GO" id="GO:0008534">
    <property type="term" value="F:oxidized purine nucleobase lesion DNA N-glycosylase activity"/>
    <property type="evidence" value="ECO:0007669"/>
    <property type="project" value="InterPro"/>
</dbReference>
<evidence type="ECO:0000256" key="3">
    <source>
        <dbReference type="ARBA" id="ARBA00012000"/>
    </source>
</evidence>
<proteinExistence type="inferred from homology"/>
<dbReference type="EMBL" id="LT840184">
    <property type="protein sequence ID" value="SMF83188.1"/>
    <property type="molecule type" value="Genomic_DNA"/>
</dbReference>
<accession>A0A1X7HBD9</accession>
<dbReference type="GO" id="GO:0043916">
    <property type="term" value="F:DNA-7-methylguanine glycosylase activity"/>
    <property type="evidence" value="ECO:0007669"/>
    <property type="project" value="TreeGrafter"/>
</dbReference>
<dbReference type="GO" id="GO:0006285">
    <property type="term" value="P:base-excision repair, AP site formation"/>
    <property type="evidence" value="ECO:0007669"/>
    <property type="project" value="TreeGrafter"/>
</dbReference>
<dbReference type="STRING" id="1313296.SAMN05661091_2330"/>
<dbReference type="EC" id="3.2.2.21" evidence="3"/>
<dbReference type="GO" id="GO:0006307">
    <property type="term" value="P:DNA alkylation repair"/>
    <property type="evidence" value="ECO:0007669"/>
    <property type="project" value="TreeGrafter"/>
</dbReference>
<dbReference type="Gene3D" id="1.10.1670.10">
    <property type="entry name" value="Helix-hairpin-Helix base-excision DNA repair enzymes (C-terminal)"/>
    <property type="match status" value="1"/>
</dbReference>
<keyword evidence="6" id="KW-0234">DNA repair</keyword>
<dbReference type="GO" id="GO:0008725">
    <property type="term" value="F:DNA-3-methyladenine glycosylase activity"/>
    <property type="evidence" value="ECO:0007669"/>
    <property type="project" value="TreeGrafter"/>
</dbReference>
<dbReference type="InterPro" id="IPR023170">
    <property type="entry name" value="HhH_base_excis_C"/>
</dbReference>
<dbReference type="Proteomes" id="UP000192940">
    <property type="component" value="Chromosome I"/>
</dbReference>
<evidence type="ECO:0000313" key="8">
    <source>
        <dbReference type="EMBL" id="SMF83188.1"/>
    </source>
</evidence>
<protein>
    <recommendedName>
        <fullName evidence="3">DNA-3-methyladenine glycosylase II</fullName>
        <ecNumber evidence="3">3.2.2.21</ecNumber>
    </recommendedName>
</protein>
<dbReference type="GO" id="GO:0032131">
    <property type="term" value="F:alkylated DNA binding"/>
    <property type="evidence" value="ECO:0007669"/>
    <property type="project" value="TreeGrafter"/>
</dbReference>